<gene>
    <name evidence="1" type="ORF">Q31a_50620</name>
</gene>
<reference evidence="1 2" key="1">
    <citation type="submission" date="2019-02" db="EMBL/GenBank/DDBJ databases">
        <title>Deep-cultivation of Planctomycetes and their phenomic and genomic characterization uncovers novel biology.</title>
        <authorList>
            <person name="Wiegand S."/>
            <person name="Jogler M."/>
            <person name="Boedeker C."/>
            <person name="Pinto D."/>
            <person name="Vollmers J."/>
            <person name="Rivas-Marin E."/>
            <person name="Kohn T."/>
            <person name="Peeters S.H."/>
            <person name="Heuer A."/>
            <person name="Rast P."/>
            <person name="Oberbeckmann S."/>
            <person name="Bunk B."/>
            <person name="Jeske O."/>
            <person name="Meyerdierks A."/>
            <person name="Storesund J.E."/>
            <person name="Kallscheuer N."/>
            <person name="Luecker S."/>
            <person name="Lage O.M."/>
            <person name="Pohl T."/>
            <person name="Merkel B.J."/>
            <person name="Hornburger P."/>
            <person name="Mueller R.-W."/>
            <person name="Bruemmer F."/>
            <person name="Labrenz M."/>
            <person name="Spormann A.M."/>
            <person name="Op den Camp H."/>
            <person name="Overmann J."/>
            <person name="Amann R."/>
            <person name="Jetten M.S.M."/>
            <person name="Mascher T."/>
            <person name="Medema M.H."/>
            <person name="Devos D.P."/>
            <person name="Kaster A.-K."/>
            <person name="Ovreas L."/>
            <person name="Rohde M."/>
            <person name="Galperin M.Y."/>
            <person name="Jogler C."/>
        </authorList>
    </citation>
    <scope>NUCLEOTIDE SEQUENCE [LARGE SCALE GENOMIC DNA]</scope>
    <source>
        <strain evidence="1 2">Q31a</strain>
    </source>
</reference>
<dbReference type="EMBL" id="CP036298">
    <property type="protein sequence ID" value="QDV26685.1"/>
    <property type="molecule type" value="Genomic_DNA"/>
</dbReference>
<name>A0A518GDJ9_9BACT</name>
<dbReference type="Proteomes" id="UP000318017">
    <property type="component" value="Chromosome"/>
</dbReference>
<organism evidence="1 2">
    <name type="scientific">Aureliella helgolandensis</name>
    <dbReference type="NCBI Taxonomy" id="2527968"/>
    <lineage>
        <taxon>Bacteria</taxon>
        <taxon>Pseudomonadati</taxon>
        <taxon>Planctomycetota</taxon>
        <taxon>Planctomycetia</taxon>
        <taxon>Pirellulales</taxon>
        <taxon>Pirellulaceae</taxon>
        <taxon>Aureliella</taxon>
    </lineage>
</organism>
<sequence length="75" mass="8556">MASASTHAVSCICCWQGSFPAALRVPTIPREAGKPILPRNPSGNRQRRQYYRFYERFCGNKTTLPASWHVDCIER</sequence>
<evidence type="ECO:0000313" key="1">
    <source>
        <dbReference type="EMBL" id="QDV26685.1"/>
    </source>
</evidence>
<accession>A0A518GDJ9</accession>
<evidence type="ECO:0000313" key="2">
    <source>
        <dbReference type="Proteomes" id="UP000318017"/>
    </source>
</evidence>
<dbReference type="KEGG" id="ahel:Q31a_50620"/>
<proteinExistence type="predicted"/>
<dbReference type="AlphaFoldDB" id="A0A518GDJ9"/>
<protein>
    <submittedName>
        <fullName evidence="1">Uncharacterized protein</fullName>
    </submittedName>
</protein>
<keyword evidence="2" id="KW-1185">Reference proteome</keyword>